<feature type="region of interest" description="Disordered" evidence="3">
    <location>
        <begin position="290"/>
        <end position="323"/>
    </location>
</feature>
<name>A0A1D3CYD6_9EIME</name>
<dbReference type="CDD" id="cd06661">
    <property type="entry name" value="GGCT_like"/>
    <property type="match status" value="1"/>
</dbReference>
<evidence type="ECO:0000256" key="1">
    <source>
        <dbReference type="ARBA" id="ARBA00012344"/>
    </source>
</evidence>
<feature type="region of interest" description="Disordered" evidence="3">
    <location>
        <begin position="539"/>
        <end position="563"/>
    </location>
</feature>
<dbReference type="InParanoid" id="A0A1D3CYD6"/>
<evidence type="ECO:0000256" key="3">
    <source>
        <dbReference type="SAM" id="MobiDB-lite"/>
    </source>
</evidence>
<dbReference type="InterPro" id="IPR006840">
    <property type="entry name" value="ChaC"/>
</dbReference>
<dbReference type="GO" id="GO:0006751">
    <property type="term" value="P:glutathione catabolic process"/>
    <property type="evidence" value="ECO:0007669"/>
    <property type="project" value="InterPro"/>
</dbReference>
<sequence>MAWRASLQGEAPSTCKFCGECCYAFHQTPPQACCCDACLPSFPRDSTEVDAEENLDNDDGGTLQEAIHTLDSSCTTEGKHGDRWRARECRCVMLRQLCRGSYSRFVQNMVRFGNWHTTASDSTYIKNSSHKVVESEDTEGINGTVNGAPGGDAATPERVTKALQRKQQQTPPHNDLPSMRLPALPRIGRFPSSGSEGRNQATGVSISEAAVVGDSDVFWVFGYGSLIWKTDGLPAKERVPGYIKGFRRVFFQLSDDHRGTQSSPGLVANLLPVEVYRDFIMETAYVAQASNHQQGEREPSAGTLGDGGVPRHGSTSQSSPYSQLMEDEDEGIVHGVALKFSAVDLEAVISKLDYRERGGYVRILVEFFPLEEERLHPLDRNQTINAFVYVGLPCNRYFYCFPDLPLSPLQSNSDFEEPMDDNWEQEAEDSAAGRSSRRNSNSSGNSANGGGNVLNACCPLQGGRNQQLATANHVSTTALLCSCCPDDLAHAAGMILRGEGASGPNTEYLFNLADFLRKIGQVDSHVFGLELRVKQLMKQQASRDQNNRENEEFLFTEARKREQ</sequence>
<organism evidence="4 5">
    <name type="scientific">Cyclospora cayetanensis</name>
    <dbReference type="NCBI Taxonomy" id="88456"/>
    <lineage>
        <taxon>Eukaryota</taxon>
        <taxon>Sar</taxon>
        <taxon>Alveolata</taxon>
        <taxon>Apicomplexa</taxon>
        <taxon>Conoidasida</taxon>
        <taxon>Coccidia</taxon>
        <taxon>Eucoccidiorida</taxon>
        <taxon>Eimeriorina</taxon>
        <taxon>Eimeriidae</taxon>
        <taxon>Cyclospora</taxon>
    </lineage>
</organism>
<evidence type="ECO:0000256" key="2">
    <source>
        <dbReference type="ARBA" id="ARBA00023239"/>
    </source>
</evidence>
<dbReference type="AlphaFoldDB" id="A0A1D3CYD6"/>
<feature type="compositionally biased region" description="Low complexity" evidence="3">
    <location>
        <begin position="430"/>
        <end position="446"/>
    </location>
</feature>
<proteinExistence type="predicted"/>
<keyword evidence="2" id="KW-0456">Lyase</keyword>
<evidence type="ECO:0000313" key="5">
    <source>
        <dbReference type="Proteomes" id="UP000095192"/>
    </source>
</evidence>
<accession>A0A1D3CYD6</accession>
<reference evidence="4 5" key="1">
    <citation type="journal article" date="2016" name="BMC Genomics">
        <title>Comparative genomics reveals Cyclospora cayetanensis possesses coccidia-like metabolism and invasion components but unique surface antigens.</title>
        <authorList>
            <person name="Liu S."/>
            <person name="Wang L."/>
            <person name="Zheng H."/>
            <person name="Xu Z."/>
            <person name="Roellig D.M."/>
            <person name="Li N."/>
            <person name="Frace M.A."/>
            <person name="Tang K."/>
            <person name="Arrowood M.J."/>
            <person name="Moss D.M."/>
            <person name="Zhang L."/>
            <person name="Feng Y."/>
            <person name="Xiao L."/>
        </authorList>
    </citation>
    <scope>NUCLEOTIDE SEQUENCE [LARGE SCALE GENOMIC DNA]</scope>
    <source>
        <strain evidence="4 5">CHN_HEN01</strain>
    </source>
</reference>
<feature type="region of interest" description="Disordered" evidence="3">
    <location>
        <begin position="135"/>
        <end position="155"/>
    </location>
</feature>
<dbReference type="PANTHER" id="PTHR12192">
    <property type="entry name" value="CATION TRANSPORT PROTEIN CHAC-RELATED"/>
    <property type="match status" value="1"/>
</dbReference>
<dbReference type="EMBL" id="JROU02001512">
    <property type="protein sequence ID" value="OEH76204.1"/>
    <property type="molecule type" value="Genomic_DNA"/>
</dbReference>
<dbReference type="Gene3D" id="3.10.490.10">
    <property type="entry name" value="Gamma-glutamyl cyclotransferase-like"/>
    <property type="match status" value="1"/>
</dbReference>
<feature type="region of interest" description="Disordered" evidence="3">
    <location>
        <begin position="411"/>
        <end position="447"/>
    </location>
</feature>
<feature type="compositionally biased region" description="Acidic residues" evidence="3">
    <location>
        <begin position="414"/>
        <end position="429"/>
    </location>
</feature>
<feature type="compositionally biased region" description="Basic and acidic residues" evidence="3">
    <location>
        <begin position="545"/>
        <end position="563"/>
    </location>
</feature>
<dbReference type="InterPro" id="IPR036568">
    <property type="entry name" value="GGCT-like_sf"/>
</dbReference>
<dbReference type="GO" id="GO:0061928">
    <property type="term" value="F:glutathione specific gamma-glutamylcyclotransferase activity"/>
    <property type="evidence" value="ECO:0007669"/>
    <property type="project" value="UniProtKB-EC"/>
</dbReference>
<dbReference type="SUPFAM" id="SSF110857">
    <property type="entry name" value="Gamma-glutamyl cyclotransferase-like"/>
    <property type="match status" value="1"/>
</dbReference>
<dbReference type="GO" id="GO:0005737">
    <property type="term" value="C:cytoplasm"/>
    <property type="evidence" value="ECO:0007669"/>
    <property type="project" value="TreeGrafter"/>
</dbReference>
<gene>
    <name evidence="4" type="ORF">cyc_00107</name>
</gene>
<dbReference type="InterPro" id="IPR013024">
    <property type="entry name" value="GGCT-like"/>
</dbReference>
<dbReference type="VEuPathDB" id="ToxoDB:cyc_00107"/>
<protein>
    <recommendedName>
        <fullName evidence="1">glutathione-specific gamma-glutamylcyclotransferase</fullName>
        <ecNumber evidence="1">4.3.2.7</ecNumber>
    </recommendedName>
</protein>
<dbReference type="EC" id="4.3.2.7" evidence="1"/>
<dbReference type="Pfam" id="PF04752">
    <property type="entry name" value="ChaC"/>
    <property type="match status" value="2"/>
</dbReference>
<evidence type="ECO:0000313" key="4">
    <source>
        <dbReference type="EMBL" id="OEH76204.1"/>
    </source>
</evidence>
<dbReference type="PANTHER" id="PTHR12192:SF2">
    <property type="entry name" value="GLUTATHIONE-SPECIFIC GAMMA-GLUTAMYLCYCLOTRANSFERASE 2"/>
    <property type="match status" value="1"/>
</dbReference>
<dbReference type="Proteomes" id="UP000095192">
    <property type="component" value="Unassembled WGS sequence"/>
</dbReference>
<keyword evidence="5" id="KW-1185">Reference proteome</keyword>
<comment type="caution">
    <text evidence="4">The sequence shown here is derived from an EMBL/GenBank/DDBJ whole genome shotgun (WGS) entry which is preliminary data.</text>
</comment>
<feature type="compositionally biased region" description="Polar residues" evidence="3">
    <location>
        <begin position="313"/>
        <end position="322"/>
    </location>
</feature>